<dbReference type="KEGG" id="kcm:ABWK59_25855"/>
<dbReference type="AlphaFoldDB" id="A0AAU8K0C1"/>
<proteinExistence type="predicted"/>
<dbReference type="PANTHER" id="PTHR43289:SF34">
    <property type="entry name" value="SERINE_THREONINE-PROTEIN KINASE YBDM-RELATED"/>
    <property type="match status" value="1"/>
</dbReference>
<dbReference type="PANTHER" id="PTHR43289">
    <property type="entry name" value="MITOGEN-ACTIVATED PROTEIN KINASE KINASE KINASE 20-RELATED"/>
    <property type="match status" value="1"/>
</dbReference>
<evidence type="ECO:0000256" key="2">
    <source>
        <dbReference type="ARBA" id="ARBA00022741"/>
    </source>
</evidence>
<dbReference type="InterPro" id="IPR007822">
    <property type="entry name" value="LANC-like"/>
</dbReference>
<keyword evidence="1" id="KW-0808">Transferase</keyword>
<dbReference type="PROSITE" id="PS50011">
    <property type="entry name" value="PROTEIN_KINASE_DOM"/>
    <property type="match status" value="1"/>
</dbReference>
<dbReference type="CDD" id="cd04791">
    <property type="entry name" value="LanC_SerThrkinase"/>
    <property type="match status" value="1"/>
</dbReference>
<keyword evidence="3" id="KW-0418">Kinase</keyword>
<evidence type="ECO:0000256" key="3">
    <source>
        <dbReference type="ARBA" id="ARBA00022777"/>
    </source>
</evidence>
<name>A0AAU8K0C1_9ACTN</name>
<dbReference type="InterPro" id="IPR000719">
    <property type="entry name" value="Prot_kinase_dom"/>
</dbReference>
<feature type="domain" description="Protein kinase" evidence="7">
    <location>
        <begin position="49"/>
        <end position="308"/>
    </location>
</feature>
<dbReference type="Pfam" id="PF05147">
    <property type="entry name" value="LANC_like"/>
    <property type="match status" value="1"/>
</dbReference>
<feature type="binding site" evidence="5">
    <location>
        <position position="591"/>
    </location>
    <ligand>
        <name>Zn(2+)</name>
        <dbReference type="ChEBI" id="CHEBI:29105"/>
    </ligand>
</feature>
<feature type="binding site" evidence="5">
    <location>
        <position position="637"/>
    </location>
    <ligand>
        <name>Zn(2+)</name>
        <dbReference type="ChEBI" id="CHEBI:29105"/>
    </ligand>
</feature>
<dbReference type="PRINTS" id="PR01950">
    <property type="entry name" value="LANCSUPER"/>
</dbReference>
<dbReference type="GO" id="GO:0004674">
    <property type="term" value="F:protein serine/threonine kinase activity"/>
    <property type="evidence" value="ECO:0007669"/>
    <property type="project" value="TreeGrafter"/>
</dbReference>
<dbReference type="EMBL" id="CP159872">
    <property type="protein sequence ID" value="XCM82083.1"/>
    <property type="molecule type" value="Genomic_DNA"/>
</dbReference>
<sequence>MPRTHPADRPAFTPPPWAVTPFPDLDLGADADPGPQPARATAVLLHDRYEVRTALRHSYRGGVYRGTDRRTGREVLVKEARPHVGAALDGTDATDLLRHEAAAHDRLAEAGLAPRTLDLFEQGGNLYLVRDHVPGTDLRRRTEPVGDPALPALIERLADLVLRVHDLGLVLRDLHPGNVIATPDGDLRLIDLEAAARPGDPVRTVRTEGYTAPETAGAGPLAPAPGPEADLYGLGAVLFHLLTGAEPALAPDRPALRGSEERHAALLAGALADRPALRPYQAVVLGLMAEDPRRRWTADRLRARLARLRGTPATAAAPVAEGRVPGEPVDTVAERLLADGLTWLLATMTPDHPDRLWAPGESGRRTDPLNLQHGAAGVLGVLTAAARHRPDPRLREAVATAARWIGDRAEGSGQPLPGLYFGRSGTAWALLDAARLLDDDALADRALRLAREIPLDGPIPEVCHGTAGAGLAQLHAWHSTGDPGYRQRVLTAADRLLARAARGRSGVLWPVPPTADSALAGATHLGFGHGVAGVGTFLLLAGLATGREDLLAAARHAGDTLLRSAVRRDGAADWPVDDRRAGAPPHAPQWCSGAAGIGTFLIRLWQATGDPRHREAAEQAAVSVHRWRHRLSPAACHGLAGNAEFLLDLADATGDGEHRRRAADLVACAHARYVVHDGLHLVPDETQTRVHAAYNTGLSGLLGLLTRLRYGGTRLWLPTGEHPADQGRR</sequence>
<gene>
    <name evidence="8" type="primary">lanL</name>
    <name evidence="8" type="ORF">ABWK59_25855</name>
</gene>
<dbReference type="SUPFAM" id="SSF56112">
    <property type="entry name" value="Protein kinase-like (PK-like)"/>
    <property type="match status" value="1"/>
</dbReference>
<keyword evidence="2" id="KW-0547">Nucleotide-binding</keyword>
<dbReference type="InterPro" id="IPR011009">
    <property type="entry name" value="Kinase-like_dom_sf"/>
</dbReference>
<dbReference type="RefSeq" id="WP_354643009.1">
    <property type="nucleotide sequence ID" value="NZ_CP159872.1"/>
</dbReference>
<keyword evidence="4" id="KW-0067">ATP-binding</keyword>
<reference evidence="8" key="1">
    <citation type="submission" date="2024-06" db="EMBL/GenBank/DDBJ databases">
        <title>The genome sequences of Kitasatospora sp. strain HUAS MG31.</title>
        <authorList>
            <person name="Mo P."/>
        </authorList>
    </citation>
    <scope>NUCLEOTIDE SEQUENCE</scope>
    <source>
        <strain evidence="8">HUAS MG31</strain>
    </source>
</reference>
<dbReference type="SMART" id="SM00220">
    <property type="entry name" value="S_TKc"/>
    <property type="match status" value="1"/>
</dbReference>
<dbReference type="GO" id="GO:0046872">
    <property type="term" value="F:metal ion binding"/>
    <property type="evidence" value="ECO:0007669"/>
    <property type="project" value="UniProtKB-KW"/>
</dbReference>
<dbReference type="InterPro" id="IPR058053">
    <property type="entry name" value="RamC_C"/>
</dbReference>
<evidence type="ECO:0000259" key="7">
    <source>
        <dbReference type="PROSITE" id="PS50011"/>
    </source>
</evidence>
<organism evidence="8">
    <name type="scientific">Kitasatospora camelliae</name>
    <dbReference type="NCBI Taxonomy" id="3156397"/>
    <lineage>
        <taxon>Bacteria</taxon>
        <taxon>Bacillati</taxon>
        <taxon>Actinomycetota</taxon>
        <taxon>Actinomycetes</taxon>
        <taxon>Kitasatosporales</taxon>
        <taxon>Streptomycetaceae</taxon>
        <taxon>Kitasatospora</taxon>
    </lineage>
</organism>
<dbReference type="SMART" id="SM01260">
    <property type="entry name" value="LANC_like"/>
    <property type="match status" value="1"/>
</dbReference>
<evidence type="ECO:0000256" key="4">
    <source>
        <dbReference type="ARBA" id="ARBA00022840"/>
    </source>
</evidence>
<dbReference type="GO" id="GO:0031179">
    <property type="term" value="P:peptide modification"/>
    <property type="evidence" value="ECO:0007669"/>
    <property type="project" value="InterPro"/>
</dbReference>
<evidence type="ECO:0000313" key="8">
    <source>
        <dbReference type="EMBL" id="XCM82083.1"/>
    </source>
</evidence>
<protein>
    <submittedName>
        <fullName evidence="8">Class IV lanthionine synthetase LanL</fullName>
    </submittedName>
</protein>
<accession>A0AAU8K0C1</accession>
<evidence type="ECO:0000256" key="6">
    <source>
        <dbReference type="SAM" id="MobiDB-lite"/>
    </source>
</evidence>
<dbReference type="Gene3D" id="1.50.10.20">
    <property type="match status" value="1"/>
</dbReference>
<dbReference type="NCBIfam" id="NF038150">
    <property type="entry name" value="lanthi_synth_IV"/>
    <property type="match status" value="1"/>
</dbReference>
<keyword evidence="5" id="KW-0862">Zinc</keyword>
<dbReference type="Pfam" id="PF00069">
    <property type="entry name" value="Pkinase"/>
    <property type="match status" value="1"/>
</dbReference>
<dbReference type="GO" id="GO:0005524">
    <property type="term" value="F:ATP binding"/>
    <property type="evidence" value="ECO:0007669"/>
    <property type="project" value="UniProtKB-KW"/>
</dbReference>
<dbReference type="Gene3D" id="1.10.510.10">
    <property type="entry name" value="Transferase(Phosphotransferase) domain 1"/>
    <property type="match status" value="1"/>
</dbReference>
<feature type="region of interest" description="Disordered" evidence="6">
    <location>
        <begin position="1"/>
        <end position="38"/>
    </location>
</feature>
<keyword evidence="5" id="KW-0479">Metal-binding</keyword>
<evidence type="ECO:0000256" key="1">
    <source>
        <dbReference type="ARBA" id="ARBA00022679"/>
    </source>
</evidence>
<dbReference type="SUPFAM" id="SSF158745">
    <property type="entry name" value="LanC-like"/>
    <property type="match status" value="1"/>
</dbReference>
<dbReference type="Gene3D" id="3.30.200.20">
    <property type="entry name" value="Phosphorylase Kinase, domain 1"/>
    <property type="match status" value="1"/>
</dbReference>
<evidence type="ECO:0000256" key="5">
    <source>
        <dbReference type="PIRSR" id="PIRSR607822-1"/>
    </source>
</evidence>
<feature type="binding site" evidence="5">
    <location>
        <position position="636"/>
    </location>
    <ligand>
        <name>Zn(2+)</name>
        <dbReference type="ChEBI" id="CHEBI:29105"/>
    </ligand>
</feature>